<reference evidence="3" key="3">
    <citation type="submission" date="2015-04" db="UniProtKB">
        <authorList>
            <consortium name="EnsemblPlants"/>
        </authorList>
    </citation>
    <scope>IDENTIFICATION</scope>
</reference>
<feature type="coiled-coil region" evidence="1">
    <location>
        <begin position="23"/>
        <end position="57"/>
    </location>
</feature>
<protein>
    <recommendedName>
        <fullName evidence="5">Rx N-terminal domain-containing protein</fullName>
    </recommendedName>
</protein>
<feature type="chain" id="PRO_5002350510" description="Rx N-terminal domain-containing protein" evidence="2">
    <location>
        <begin position="20"/>
        <end position="74"/>
    </location>
</feature>
<keyword evidence="2" id="KW-0732">Signal</keyword>
<feature type="signal peptide" evidence="2">
    <location>
        <begin position="1"/>
        <end position="19"/>
    </location>
</feature>
<dbReference type="HOGENOM" id="CLU_2691317_0_0_1"/>
<evidence type="ECO:0000313" key="4">
    <source>
        <dbReference type="Proteomes" id="UP000032180"/>
    </source>
</evidence>
<dbReference type="Gramene" id="LPERR12G10900.1">
    <property type="protein sequence ID" value="LPERR12G10900.1"/>
    <property type="gene ID" value="LPERR12G10900"/>
</dbReference>
<dbReference type="Proteomes" id="UP000032180">
    <property type="component" value="Chromosome 12"/>
</dbReference>
<reference evidence="4" key="2">
    <citation type="submission" date="2013-12" db="EMBL/GenBank/DDBJ databases">
        <authorList>
            <person name="Yu Y."/>
            <person name="Lee S."/>
            <person name="de Baynast K."/>
            <person name="Wissotski M."/>
            <person name="Liu L."/>
            <person name="Talag J."/>
            <person name="Goicoechea J."/>
            <person name="Angelova A."/>
            <person name="Jetty R."/>
            <person name="Kudrna D."/>
            <person name="Golser W."/>
            <person name="Rivera L."/>
            <person name="Zhang J."/>
            <person name="Wing R."/>
        </authorList>
    </citation>
    <scope>NUCLEOTIDE SEQUENCE</scope>
</reference>
<organism evidence="3 4">
    <name type="scientific">Leersia perrieri</name>
    <dbReference type="NCBI Taxonomy" id="77586"/>
    <lineage>
        <taxon>Eukaryota</taxon>
        <taxon>Viridiplantae</taxon>
        <taxon>Streptophyta</taxon>
        <taxon>Embryophyta</taxon>
        <taxon>Tracheophyta</taxon>
        <taxon>Spermatophyta</taxon>
        <taxon>Magnoliopsida</taxon>
        <taxon>Liliopsida</taxon>
        <taxon>Poales</taxon>
        <taxon>Poaceae</taxon>
        <taxon>BOP clade</taxon>
        <taxon>Oryzoideae</taxon>
        <taxon>Oryzeae</taxon>
        <taxon>Oryzinae</taxon>
        <taxon>Leersia</taxon>
    </lineage>
</organism>
<evidence type="ECO:0000313" key="3">
    <source>
        <dbReference type="EnsemblPlants" id="LPERR12G10900.1"/>
    </source>
</evidence>
<evidence type="ECO:0008006" key="5">
    <source>
        <dbReference type="Google" id="ProtNLM"/>
    </source>
</evidence>
<dbReference type="EnsemblPlants" id="LPERR12G10900.1">
    <property type="protein sequence ID" value="LPERR12G10900.1"/>
    <property type="gene ID" value="LPERR12G10900"/>
</dbReference>
<reference evidence="3 4" key="1">
    <citation type="submission" date="2012-08" db="EMBL/GenBank/DDBJ databases">
        <title>Oryza genome evolution.</title>
        <authorList>
            <person name="Wing R.A."/>
        </authorList>
    </citation>
    <scope>NUCLEOTIDE SEQUENCE</scope>
</reference>
<sequence>MASFLSFYVLLYEVGLAEAVASIVSWLERLNRLTQLYEQLEVAKARLDEEMDKLDIIPKLYGSRWTDEAIFLRA</sequence>
<keyword evidence="4" id="KW-1185">Reference proteome</keyword>
<accession>A0A0D9XZM2</accession>
<keyword evidence="1" id="KW-0175">Coiled coil</keyword>
<evidence type="ECO:0000256" key="1">
    <source>
        <dbReference type="SAM" id="Coils"/>
    </source>
</evidence>
<dbReference type="AlphaFoldDB" id="A0A0D9XZM2"/>
<proteinExistence type="predicted"/>
<evidence type="ECO:0000256" key="2">
    <source>
        <dbReference type="SAM" id="SignalP"/>
    </source>
</evidence>
<name>A0A0D9XZM2_9ORYZ</name>